<gene>
    <name evidence="1" type="ORF">OJ997_24735</name>
</gene>
<evidence type="ECO:0000313" key="2">
    <source>
        <dbReference type="Proteomes" id="UP001147653"/>
    </source>
</evidence>
<dbReference type="SUPFAM" id="SSF52540">
    <property type="entry name" value="P-loop containing nucleoside triphosphate hydrolases"/>
    <property type="match status" value="1"/>
</dbReference>
<proteinExistence type="predicted"/>
<protein>
    <submittedName>
        <fullName evidence="1">Cytidylate kinase-like family protein</fullName>
    </submittedName>
</protein>
<evidence type="ECO:0000313" key="1">
    <source>
        <dbReference type="EMBL" id="MDA0183539.1"/>
    </source>
</evidence>
<dbReference type="RefSeq" id="WP_270027929.1">
    <property type="nucleotide sequence ID" value="NZ_JAPDDP010000055.1"/>
</dbReference>
<keyword evidence="2" id="KW-1185">Reference proteome</keyword>
<keyword evidence="1" id="KW-0808">Transferase</keyword>
<dbReference type="EMBL" id="JAPDDP010000055">
    <property type="protein sequence ID" value="MDA0183539.1"/>
    <property type="molecule type" value="Genomic_DNA"/>
</dbReference>
<name>A0A9X3NCE0_9ACTN</name>
<reference evidence="1" key="1">
    <citation type="submission" date="2022-10" db="EMBL/GenBank/DDBJ databases">
        <title>The WGS of Solirubrobacter phytolaccae KCTC 29190.</title>
        <authorList>
            <person name="Jiang Z."/>
        </authorList>
    </citation>
    <scope>NUCLEOTIDE SEQUENCE</scope>
    <source>
        <strain evidence="1">KCTC 29190</strain>
    </source>
</reference>
<dbReference type="GO" id="GO:0016301">
    <property type="term" value="F:kinase activity"/>
    <property type="evidence" value="ECO:0007669"/>
    <property type="project" value="UniProtKB-KW"/>
</dbReference>
<keyword evidence="1" id="KW-0418">Kinase</keyword>
<dbReference type="InterPro" id="IPR027417">
    <property type="entry name" value="P-loop_NTPase"/>
</dbReference>
<comment type="caution">
    <text evidence="1">The sequence shown here is derived from an EMBL/GenBank/DDBJ whole genome shotgun (WGS) entry which is preliminary data.</text>
</comment>
<dbReference type="AlphaFoldDB" id="A0A9X3NCE0"/>
<sequence>MGTPSLVTISASYGAGGSRIGPAVAERLGVEFLDRAIPSRVAEKLGCSLDDALAHDESLGDAIGRLASSFALLPELAGAMVQAGVLAGEDYRRETENLIREHAKGGAVILGRAGAVILRDAPDALHVRLDGPQERRVQQAMALEGVTARDAERLRRDGDRAREAYVRHFYGCDARDPALYHLTIDSTALSPETVVEVIAAAALTR</sequence>
<dbReference type="Proteomes" id="UP001147653">
    <property type="component" value="Unassembled WGS sequence"/>
</dbReference>
<organism evidence="1 2">
    <name type="scientific">Solirubrobacter phytolaccae</name>
    <dbReference type="NCBI Taxonomy" id="1404360"/>
    <lineage>
        <taxon>Bacteria</taxon>
        <taxon>Bacillati</taxon>
        <taxon>Actinomycetota</taxon>
        <taxon>Thermoleophilia</taxon>
        <taxon>Solirubrobacterales</taxon>
        <taxon>Solirubrobacteraceae</taxon>
        <taxon>Solirubrobacter</taxon>
    </lineage>
</organism>
<dbReference type="Gene3D" id="3.40.50.300">
    <property type="entry name" value="P-loop containing nucleotide triphosphate hydrolases"/>
    <property type="match status" value="1"/>
</dbReference>
<accession>A0A9X3NCE0</accession>
<dbReference type="Pfam" id="PF13189">
    <property type="entry name" value="Cytidylate_kin2"/>
    <property type="match status" value="1"/>
</dbReference>